<evidence type="ECO:0000256" key="1">
    <source>
        <dbReference type="ARBA" id="ARBA00004479"/>
    </source>
</evidence>
<dbReference type="PRINTS" id="PR01185">
    <property type="entry name" value="INTEGRINA"/>
</dbReference>
<dbReference type="Gene3D" id="2.130.10.130">
    <property type="entry name" value="Integrin alpha, N-terminal"/>
    <property type="match status" value="1"/>
</dbReference>
<dbReference type="Gene3D" id="2.60.40.1530">
    <property type="entry name" value="ntegrin, alpha v. Chain A, domain 4"/>
    <property type="match status" value="1"/>
</dbReference>
<evidence type="ECO:0000256" key="3">
    <source>
        <dbReference type="ARBA" id="ARBA00022692"/>
    </source>
</evidence>
<dbReference type="Pfam" id="PF01839">
    <property type="entry name" value="FG-GAP"/>
    <property type="match status" value="1"/>
</dbReference>
<keyword evidence="7" id="KW-0106">Calcium</keyword>
<dbReference type="AlphaFoldDB" id="A0A9D3MTZ2"/>
<evidence type="ECO:0000256" key="11">
    <source>
        <dbReference type="ARBA" id="ARBA00023136"/>
    </source>
</evidence>
<keyword evidence="3 16" id="KW-0812">Transmembrane</keyword>
<accession>A0A9D3MTZ2</accession>
<keyword evidence="14" id="KW-0325">Glycoprotein</keyword>
<sequence length="1152" mass="129442">MLSVSLSMTFTIDVDNTKRFRKNTNETGYFGYRALQYMNGTEKWIIASAPMFRNGTGRIYKCSPNEADCKPFHMEEMNTTKSTGIALDIRSTSPTRITTCSPSLFHECDSNSYLNGICYHSTDNFNFGGSFKTAYQECTKREVDLAFLFDGSESLKADDFKKNKDFIADIMKTLSNTSIQFAAMQFSKTSRTVFTFKDYQEKKALDLLEKEQHMKDLTNTYGAMKNVLETILNSTTAGAIPDATKVLVIITDGNPSDKDWKKVVKAMDDRNITRYVIGVGNVARETLTALSSHLPNKNTTFPINDYNGLKGILDSLQKQIYNIEGTQNERGREFKHEMSQSGFSAVYLKDTLILGSVGSYNWKGSLIEVANESDYNEIVDDKMEEDSYMGYSVAVGKKANKSLYFSGAPRFQHMGQVLLFLKANEHWEVKQRKYGSQIGEYFGAELCAVDIDSDDETDFILVGAPLYHESHREGRMFVYQLTRELTMQERAIITVASQGRFASSISSLEDLNGDGLRDVAVGAPLEGDQKGAVYIYLGDRQKGIRLEYCQRIAAQEVSSGLRFFGQSIDGRMDLEKDGLTDIIVGAYEEVVLFRSRPVFNVSAQLYFSKPQISTDGFICQEKENILTVGELAVCFVVKNALNNATGSTDLGLTVSYQLDLDSVRQKSRAFLKFSDKGSRKNHSSLELKLGQTCLNYSLYMPDCVKDTVSPMTIKLNFSQSDIPQHIHNTVLNIDSKNVTLIEVPFEKNCKGNETCISQLELELDVNSMTSTLLVVDQDYFNVTGKLFNHGDDSYNTSITFRYPPGLSFSKMEVEKATRRTLISCTGLEGQNETFCTVSLPVYPSKAYALFCSSFLISDRFNWSDSMEIVIVAQSANGNSTVRKISLPVQFAVDLAVKGQDEASVTYLNFSLEDTEPKTLKHVFEVKNLGFKPLPVTVNFIFPTQLEYNFIMENIITSVSENLTRCGNISDQKTQDCSKEHCKIIECNTFPLRQRSSVLFNLSWRVSFVNKTLIPRKPFSFESLEVQFSSWVNLSFDKNRYVQTVSTSKDQDNPTTFHKAKIDCRVELIIPPNKIVICGVGAGGGFLVLAIIFAILWRLGFFKRKRPPSLSANDEMNADSMVLFNSEDEKENQKKDASEEDPSCDTKADYSAI</sequence>
<keyword evidence="9 16" id="KW-1133">Transmembrane helix</keyword>
<evidence type="ECO:0000259" key="18">
    <source>
        <dbReference type="PROSITE" id="PS50234"/>
    </source>
</evidence>
<dbReference type="Gene3D" id="3.40.50.410">
    <property type="entry name" value="von Willebrand factor, type A domain"/>
    <property type="match status" value="1"/>
</dbReference>
<keyword evidence="5" id="KW-0732">Signal</keyword>
<feature type="domain" description="VWFA" evidence="18">
    <location>
        <begin position="144"/>
        <end position="316"/>
    </location>
</feature>
<dbReference type="PROSITE" id="PS51470">
    <property type="entry name" value="FG_GAP"/>
    <property type="match status" value="3"/>
</dbReference>
<dbReference type="InterPro" id="IPR000413">
    <property type="entry name" value="Integrin_alpha"/>
</dbReference>
<evidence type="ECO:0000256" key="5">
    <source>
        <dbReference type="ARBA" id="ARBA00022729"/>
    </source>
</evidence>
<dbReference type="GO" id="GO:0007229">
    <property type="term" value="P:integrin-mediated signaling pathway"/>
    <property type="evidence" value="ECO:0007669"/>
    <property type="project" value="UniProtKB-KW"/>
</dbReference>
<evidence type="ECO:0000256" key="2">
    <source>
        <dbReference type="ARBA" id="ARBA00008054"/>
    </source>
</evidence>
<keyword evidence="11 16" id="KW-0472">Membrane</keyword>
<evidence type="ECO:0000256" key="12">
    <source>
        <dbReference type="ARBA" id="ARBA00023157"/>
    </source>
</evidence>
<evidence type="ECO:0000256" key="14">
    <source>
        <dbReference type="ARBA" id="ARBA00023180"/>
    </source>
</evidence>
<dbReference type="Pfam" id="PF21520">
    <property type="entry name" value="ITGAX-like_Ig_3"/>
    <property type="match status" value="1"/>
</dbReference>
<keyword evidence="20" id="KW-1185">Reference proteome</keyword>
<dbReference type="GO" id="GO:0007160">
    <property type="term" value="P:cell-matrix adhesion"/>
    <property type="evidence" value="ECO:0007669"/>
    <property type="project" value="TreeGrafter"/>
</dbReference>
<protein>
    <recommendedName>
        <fullName evidence="18">VWFA domain-containing protein</fullName>
    </recommendedName>
</protein>
<dbReference type="PRINTS" id="PR00453">
    <property type="entry name" value="VWFADOMAIN"/>
</dbReference>
<dbReference type="EMBL" id="JAFIRN010000002">
    <property type="protein sequence ID" value="KAG5855031.1"/>
    <property type="molecule type" value="Genomic_DNA"/>
</dbReference>
<evidence type="ECO:0000256" key="15">
    <source>
        <dbReference type="PROSITE-ProRule" id="PRU00803"/>
    </source>
</evidence>
<dbReference type="InterPro" id="IPR018184">
    <property type="entry name" value="Integrin_alpha_C_CS"/>
</dbReference>
<evidence type="ECO:0000256" key="6">
    <source>
        <dbReference type="ARBA" id="ARBA00022737"/>
    </source>
</evidence>
<keyword evidence="6" id="KW-0677">Repeat</keyword>
<dbReference type="Proteomes" id="UP001044222">
    <property type="component" value="Unassembled WGS sequence"/>
</dbReference>
<dbReference type="SUPFAM" id="SSF69179">
    <property type="entry name" value="Integrin domains"/>
    <property type="match status" value="3"/>
</dbReference>
<reference evidence="19" key="1">
    <citation type="submission" date="2021-01" db="EMBL/GenBank/DDBJ databases">
        <title>A chromosome-scale assembly of European eel, Anguilla anguilla.</title>
        <authorList>
            <person name="Henkel C."/>
            <person name="Jong-Raadsen S.A."/>
            <person name="Dufour S."/>
            <person name="Weltzien F.-A."/>
            <person name="Palstra A.P."/>
            <person name="Pelster B."/>
            <person name="Spaink H.P."/>
            <person name="Van Den Thillart G.E."/>
            <person name="Jansen H."/>
            <person name="Zahm M."/>
            <person name="Klopp C."/>
            <person name="Cedric C."/>
            <person name="Louis A."/>
            <person name="Berthelot C."/>
            <person name="Parey E."/>
            <person name="Roest Crollius H."/>
            <person name="Montfort J."/>
            <person name="Robinson-Rechavi M."/>
            <person name="Bucao C."/>
            <person name="Bouchez O."/>
            <person name="Gislard M."/>
            <person name="Lluch J."/>
            <person name="Milhes M."/>
            <person name="Lampietro C."/>
            <person name="Lopez Roques C."/>
            <person name="Donnadieu C."/>
            <person name="Braasch I."/>
            <person name="Desvignes T."/>
            <person name="Postlethwait J."/>
            <person name="Bobe J."/>
            <person name="Guiguen Y."/>
            <person name="Dirks R."/>
        </authorList>
    </citation>
    <scope>NUCLEOTIDE SEQUENCE</scope>
    <source>
        <strain evidence="19">Tag_6206</strain>
        <tissue evidence="19">Liver</tissue>
    </source>
</reference>
<keyword evidence="8 16" id="KW-0130">Cell adhesion</keyword>
<feature type="repeat" description="FG-GAP" evidence="15">
    <location>
        <begin position="499"/>
        <end position="545"/>
    </location>
</feature>
<dbReference type="GO" id="GO:0098609">
    <property type="term" value="P:cell-cell adhesion"/>
    <property type="evidence" value="ECO:0007669"/>
    <property type="project" value="TreeGrafter"/>
</dbReference>
<evidence type="ECO:0000256" key="4">
    <source>
        <dbReference type="ARBA" id="ARBA00022723"/>
    </source>
</evidence>
<feature type="transmembrane region" description="Helical" evidence="16">
    <location>
        <begin position="1073"/>
        <end position="1096"/>
    </location>
</feature>
<evidence type="ECO:0000256" key="16">
    <source>
        <dbReference type="RuleBase" id="RU003762"/>
    </source>
</evidence>
<dbReference type="Pfam" id="PF08441">
    <property type="entry name" value="Integrin_A_Ig_1"/>
    <property type="match status" value="1"/>
</dbReference>
<gene>
    <name evidence="19" type="ORF">ANANG_G00044560</name>
</gene>
<evidence type="ECO:0000256" key="8">
    <source>
        <dbReference type="ARBA" id="ARBA00022889"/>
    </source>
</evidence>
<dbReference type="InterPro" id="IPR036465">
    <property type="entry name" value="vWFA_dom_sf"/>
</dbReference>
<dbReference type="Gene3D" id="1.20.5.930">
    <property type="entry name" value="Bicelle-embedded integrin alpha(iib) transmembrane segment"/>
    <property type="match status" value="1"/>
</dbReference>
<feature type="compositionally biased region" description="Basic and acidic residues" evidence="17">
    <location>
        <begin position="1143"/>
        <end position="1152"/>
    </location>
</feature>
<dbReference type="InterPro" id="IPR048285">
    <property type="entry name" value="Integrin_alpha_Ig-like_2"/>
</dbReference>
<dbReference type="PANTHER" id="PTHR23220">
    <property type="entry name" value="INTEGRIN ALPHA"/>
    <property type="match status" value="1"/>
</dbReference>
<evidence type="ECO:0000256" key="9">
    <source>
        <dbReference type="ARBA" id="ARBA00022989"/>
    </source>
</evidence>
<name>A0A9D3MTZ2_ANGAN</name>
<dbReference type="InterPro" id="IPR013517">
    <property type="entry name" value="FG-GAP"/>
</dbReference>
<evidence type="ECO:0000313" key="20">
    <source>
        <dbReference type="Proteomes" id="UP001044222"/>
    </source>
</evidence>
<proteinExistence type="inferred from homology"/>
<dbReference type="GO" id="GO:0046872">
    <property type="term" value="F:metal ion binding"/>
    <property type="evidence" value="ECO:0007669"/>
    <property type="project" value="UniProtKB-KW"/>
</dbReference>
<organism evidence="19 20">
    <name type="scientific">Anguilla anguilla</name>
    <name type="common">European freshwater eel</name>
    <name type="synonym">Muraena anguilla</name>
    <dbReference type="NCBI Taxonomy" id="7936"/>
    <lineage>
        <taxon>Eukaryota</taxon>
        <taxon>Metazoa</taxon>
        <taxon>Chordata</taxon>
        <taxon>Craniata</taxon>
        <taxon>Vertebrata</taxon>
        <taxon>Euteleostomi</taxon>
        <taxon>Actinopterygii</taxon>
        <taxon>Neopterygii</taxon>
        <taxon>Teleostei</taxon>
        <taxon>Anguilliformes</taxon>
        <taxon>Anguillidae</taxon>
        <taxon>Anguilla</taxon>
    </lineage>
</organism>
<dbReference type="InterPro" id="IPR013519">
    <property type="entry name" value="Int_alpha_beta-p"/>
</dbReference>
<comment type="similarity">
    <text evidence="2 16">Belongs to the integrin alpha chain family.</text>
</comment>
<dbReference type="Pfam" id="PF20805">
    <property type="entry name" value="Integrin_A_Ig_2"/>
    <property type="match status" value="1"/>
</dbReference>
<keyword evidence="4" id="KW-0479">Metal-binding</keyword>
<dbReference type="SUPFAM" id="SSF53300">
    <property type="entry name" value="vWA-like"/>
    <property type="match status" value="1"/>
</dbReference>
<keyword evidence="12" id="KW-1015">Disulfide bond</keyword>
<dbReference type="GO" id="GO:0005178">
    <property type="term" value="F:integrin binding"/>
    <property type="evidence" value="ECO:0007669"/>
    <property type="project" value="TreeGrafter"/>
</dbReference>
<keyword evidence="10 16" id="KW-0401">Integrin</keyword>
<evidence type="ECO:0000256" key="13">
    <source>
        <dbReference type="ARBA" id="ARBA00023170"/>
    </source>
</evidence>
<dbReference type="PANTHER" id="PTHR23220:SF84">
    <property type="entry name" value="INTEGRIN ALPHA-L"/>
    <property type="match status" value="1"/>
</dbReference>
<dbReference type="GO" id="GO:0033627">
    <property type="term" value="P:cell adhesion mediated by integrin"/>
    <property type="evidence" value="ECO:0007669"/>
    <property type="project" value="TreeGrafter"/>
</dbReference>
<evidence type="ECO:0000256" key="17">
    <source>
        <dbReference type="SAM" id="MobiDB-lite"/>
    </source>
</evidence>
<dbReference type="InterPro" id="IPR028994">
    <property type="entry name" value="Integrin_alpha_N"/>
</dbReference>
<dbReference type="PROSITE" id="PS00242">
    <property type="entry name" value="INTEGRIN_ALPHA"/>
    <property type="match status" value="1"/>
</dbReference>
<dbReference type="GO" id="GO:0009897">
    <property type="term" value="C:external side of plasma membrane"/>
    <property type="evidence" value="ECO:0007669"/>
    <property type="project" value="TreeGrafter"/>
</dbReference>
<dbReference type="Gene3D" id="2.60.40.1460">
    <property type="entry name" value="Integrin domains. Chain A, domain 2"/>
    <property type="match status" value="1"/>
</dbReference>
<dbReference type="InterPro" id="IPR032695">
    <property type="entry name" value="Integrin_dom_sf"/>
</dbReference>
<keyword evidence="13 16" id="KW-0675">Receptor</keyword>
<dbReference type="PROSITE" id="PS50234">
    <property type="entry name" value="VWFA"/>
    <property type="match status" value="1"/>
</dbReference>
<dbReference type="SMART" id="SM00191">
    <property type="entry name" value="Int_alpha"/>
    <property type="match status" value="5"/>
</dbReference>
<comment type="subcellular location">
    <subcellularLocation>
        <location evidence="1 16">Membrane</location>
        <topology evidence="1 16">Single-pass type I membrane protein</topology>
    </subcellularLocation>
</comment>
<dbReference type="InterPro" id="IPR013649">
    <property type="entry name" value="Integrin_alpha_Ig-like_1"/>
</dbReference>
<feature type="region of interest" description="Disordered" evidence="17">
    <location>
        <begin position="1120"/>
        <end position="1152"/>
    </location>
</feature>
<dbReference type="Gene3D" id="2.60.40.1510">
    <property type="entry name" value="ntegrin, alpha v. Chain A, domain 3"/>
    <property type="match status" value="1"/>
</dbReference>
<evidence type="ECO:0000256" key="7">
    <source>
        <dbReference type="ARBA" id="ARBA00022837"/>
    </source>
</evidence>
<evidence type="ECO:0000313" key="19">
    <source>
        <dbReference type="EMBL" id="KAG5855031.1"/>
    </source>
</evidence>
<dbReference type="InterPro" id="IPR048633">
    <property type="entry name" value="ITGAX-like_Ig_3"/>
</dbReference>
<comment type="caution">
    <text evidence="19">The sequence shown here is derived from an EMBL/GenBank/DDBJ whole genome shotgun (WGS) entry which is preliminary data.</text>
</comment>
<dbReference type="GO" id="GO:0008305">
    <property type="term" value="C:integrin complex"/>
    <property type="evidence" value="ECO:0007669"/>
    <property type="project" value="InterPro"/>
</dbReference>
<evidence type="ECO:0000256" key="10">
    <source>
        <dbReference type="ARBA" id="ARBA00023037"/>
    </source>
</evidence>
<feature type="repeat" description="FG-GAP" evidence="15">
    <location>
        <begin position="550"/>
        <end position="610"/>
    </location>
</feature>
<dbReference type="SUPFAM" id="SSF69318">
    <property type="entry name" value="Integrin alpha N-terminal domain"/>
    <property type="match status" value="1"/>
</dbReference>
<dbReference type="SMART" id="SM00327">
    <property type="entry name" value="VWA"/>
    <property type="match status" value="1"/>
</dbReference>
<dbReference type="Pfam" id="PF00092">
    <property type="entry name" value="VWA"/>
    <property type="match status" value="1"/>
</dbReference>
<dbReference type="InterPro" id="IPR002035">
    <property type="entry name" value="VWF_A"/>
</dbReference>
<feature type="repeat" description="FG-GAP" evidence="15">
    <location>
        <begin position="428"/>
        <end position="488"/>
    </location>
</feature>